<dbReference type="GO" id="GO:0005634">
    <property type="term" value="C:nucleus"/>
    <property type="evidence" value="ECO:0007669"/>
    <property type="project" value="TreeGrafter"/>
</dbReference>
<comment type="caution">
    <text evidence="2">The sequence shown here is derived from an EMBL/GenBank/DDBJ whole genome shotgun (WGS) entry which is preliminary data.</text>
</comment>
<feature type="region of interest" description="Disordered" evidence="1">
    <location>
        <begin position="242"/>
        <end position="265"/>
    </location>
</feature>
<evidence type="ECO:0000256" key="1">
    <source>
        <dbReference type="SAM" id="MobiDB-lite"/>
    </source>
</evidence>
<evidence type="ECO:0000313" key="3">
    <source>
        <dbReference type="Proteomes" id="UP001162031"/>
    </source>
</evidence>
<protein>
    <recommendedName>
        <fullName evidence="4">ATPase AAA-type core domain-containing protein</fullName>
    </recommendedName>
</protein>
<dbReference type="PANTHER" id="PTHR23389">
    <property type="entry name" value="CHROMOSOME TRANSMISSION FIDELITY FACTOR 18"/>
    <property type="match status" value="1"/>
</dbReference>
<dbReference type="EMBL" id="CANTFL010001110">
    <property type="protein sequence ID" value="CAI5731682.1"/>
    <property type="molecule type" value="Genomic_DNA"/>
</dbReference>
<organism evidence="2 3">
    <name type="scientific">Hyaloperonospora brassicae</name>
    <name type="common">Brassica downy mildew</name>
    <name type="synonym">Peronospora brassicae</name>
    <dbReference type="NCBI Taxonomy" id="162125"/>
    <lineage>
        <taxon>Eukaryota</taxon>
        <taxon>Sar</taxon>
        <taxon>Stramenopiles</taxon>
        <taxon>Oomycota</taxon>
        <taxon>Peronosporomycetes</taxon>
        <taxon>Peronosporales</taxon>
        <taxon>Peronosporaceae</taxon>
        <taxon>Hyaloperonospora</taxon>
    </lineage>
</organism>
<feature type="region of interest" description="Disordered" evidence="1">
    <location>
        <begin position="87"/>
        <end position="109"/>
    </location>
</feature>
<feature type="compositionally biased region" description="Basic and acidic residues" evidence="1">
    <location>
        <begin position="161"/>
        <end position="183"/>
    </location>
</feature>
<gene>
    <name evidence="2" type="ORF">HBR001_LOCUS5273</name>
</gene>
<dbReference type="SUPFAM" id="SSF52540">
    <property type="entry name" value="P-loop containing nucleoside triphosphate hydrolases"/>
    <property type="match status" value="1"/>
</dbReference>
<dbReference type="GO" id="GO:0003677">
    <property type="term" value="F:DNA binding"/>
    <property type="evidence" value="ECO:0007669"/>
    <property type="project" value="TreeGrafter"/>
</dbReference>
<evidence type="ECO:0000313" key="2">
    <source>
        <dbReference type="EMBL" id="CAI5731682.1"/>
    </source>
</evidence>
<dbReference type="Gene3D" id="3.40.50.300">
    <property type="entry name" value="P-loop containing nucleotide triphosphate hydrolases"/>
    <property type="match status" value="1"/>
</dbReference>
<dbReference type="GO" id="GO:0061860">
    <property type="term" value="F:DNA clamp unloader activity"/>
    <property type="evidence" value="ECO:0007669"/>
    <property type="project" value="TreeGrafter"/>
</dbReference>
<sequence length="1077" mass="117688">MASHGLASWLSGRLSACSAPTASDRRQQECEHAATLRSSAHLPLDIGFAQLCARETTPPMSVETRALVEEIDSEADDVEFDERAHWSRRSWRKRARAPRRGAGARVDASQPSIARFCTPPTAVCDAIATEEGEAVDGDDAVAAVCGAAVEVVETGEEGEEEEKKKDEEVKRGSNERSGKTRAERVGVEAVAGVDRCMMEEGVSTARMSSGRPKRQAVVRAEIVQQQQKLLDAVAARNEAASFLTPPPSTKKKVEEGNATTSGRKRKLEMNRKLKTLACGKGDSTTSSPSVAKTAQSFFLSEQEKKQLQEIETVSLFRAQLRQTREKDLAFFAGKTASPFFQARACIKPSGSSVEDDDGAVKMQGDGETKQRQSTNGGGRWGKPFPLFPEVQHVLIACVEAGDIDRTVIDVSPPKRVVPAVDKPSAVIAADDDGARGSKLTDGVMDQLKAAMNGQVATESSFCEQFWFREHLDASSLRARVVECIDVTSPRPAENADAAMEELMKRETLLIDELVETHGMREKRVRELLEGLELARTRRLDREQNLSLVDRYLPVNASGLVGNCEALHTLSSWLSAWKVGGGDQEKLNCLESELFSFEDGDSDSDDEVGDLCRLFILEGESGAGKSAAVYACAEELGYEIIEINAAQNRSGKSVVELAGEATQSARVLHVGAKAGMKKTKHKKKRRRHSTSRKSLEQPIAAPLSLVMFEDADLIFDEDKGFLSAVCSIAKHAKCPIVVTCTQLPDAFPAKPGRLCRELRKPSMDEFATWMRLVAFIEGLQLAPSLIDALGNFFKRDVRRSLHFLEANLPVSDASKKTQWRWQDVVDKKDTSHVDVPAWTLWTTGGSSFDALTSNLLAELAEASSRSERQSLGGKSRKEKQVDVDAMAELAQIMDAVSVAEVWMAPALATGHDGDDDDTEDSFFHRERRHLAALELRRSSLQTLGSSASSLGASLMQHEGLVASTCVQRTLDSALAASRRHYHQTELAALKMKFELPLAYKGCGTSEPRFTLDYMPMVGCLLSSTGLQEGRRRASRRNHYLGDVLGDMSLIDDLPAFNTYLQTDTDPIVAASPAALPQK</sequence>
<name>A0AAV0U500_HYABA</name>
<keyword evidence="3" id="KW-1185">Reference proteome</keyword>
<evidence type="ECO:0008006" key="4">
    <source>
        <dbReference type="Google" id="ProtNLM"/>
    </source>
</evidence>
<proteinExistence type="predicted"/>
<reference evidence="2" key="1">
    <citation type="submission" date="2022-12" db="EMBL/GenBank/DDBJ databases">
        <authorList>
            <person name="Webb A."/>
        </authorList>
    </citation>
    <scope>NUCLEOTIDE SEQUENCE</scope>
    <source>
        <strain evidence="2">Hp1</strain>
    </source>
</reference>
<dbReference type="Proteomes" id="UP001162031">
    <property type="component" value="Unassembled WGS sequence"/>
</dbReference>
<accession>A0AAV0U500</accession>
<dbReference type="InterPro" id="IPR027417">
    <property type="entry name" value="P-loop_NTPase"/>
</dbReference>
<dbReference type="AlphaFoldDB" id="A0AAV0U500"/>
<dbReference type="PANTHER" id="PTHR23389:SF21">
    <property type="entry name" value="ATPASE FAMILY AAA DOMAIN-CONTAINING PROTEIN 5"/>
    <property type="match status" value="1"/>
</dbReference>
<feature type="compositionally biased region" description="Basic residues" evidence="1">
    <location>
        <begin position="87"/>
        <end position="99"/>
    </location>
</feature>
<feature type="region of interest" description="Disordered" evidence="1">
    <location>
        <begin position="152"/>
        <end position="183"/>
    </location>
</feature>
<feature type="region of interest" description="Disordered" evidence="1">
    <location>
        <begin position="349"/>
        <end position="381"/>
    </location>
</feature>